<keyword evidence="2" id="KW-0963">Cytoplasm</keyword>
<dbReference type="InterPro" id="IPR033712">
    <property type="entry name" value="Pumilio_RNA-bd"/>
</dbReference>
<evidence type="ECO:0000313" key="13">
    <source>
        <dbReference type="Proteomes" id="UP000006727"/>
    </source>
</evidence>
<evidence type="ECO:0000256" key="2">
    <source>
        <dbReference type="ARBA" id="ARBA00022490"/>
    </source>
</evidence>
<dbReference type="GO" id="GO:0005737">
    <property type="term" value="C:cytoplasm"/>
    <property type="evidence" value="ECO:0000318"/>
    <property type="project" value="GO_Central"/>
</dbReference>
<feature type="region of interest" description="Disordered" evidence="9">
    <location>
        <begin position="1"/>
        <end position="40"/>
    </location>
</feature>
<dbReference type="PROSITE" id="PS50302">
    <property type="entry name" value="PUM"/>
    <property type="match status" value="8"/>
</dbReference>
<keyword evidence="13" id="KW-1185">Reference proteome</keyword>
<dbReference type="RefSeq" id="XP_024370419.1">
    <property type="nucleotide sequence ID" value="XM_024514651.2"/>
</dbReference>
<evidence type="ECO:0000256" key="1">
    <source>
        <dbReference type="ARBA" id="ARBA00004496"/>
    </source>
</evidence>
<dbReference type="PROSITE" id="PS50303">
    <property type="entry name" value="PUM_HD"/>
    <property type="match status" value="1"/>
</dbReference>
<dbReference type="SMART" id="SM00025">
    <property type="entry name" value="Pumilio"/>
    <property type="match status" value="8"/>
</dbReference>
<evidence type="ECO:0000256" key="9">
    <source>
        <dbReference type="SAM" id="MobiDB-lite"/>
    </source>
</evidence>
<evidence type="ECO:0000259" key="10">
    <source>
        <dbReference type="PROSITE" id="PS50303"/>
    </source>
</evidence>
<dbReference type="Pfam" id="PF07990">
    <property type="entry name" value="NABP"/>
    <property type="match status" value="1"/>
</dbReference>
<proteinExistence type="predicted"/>
<keyword evidence="4" id="KW-0810">Translation regulation</keyword>
<feature type="repeat" description="Pumilio" evidence="7">
    <location>
        <begin position="909"/>
        <end position="944"/>
    </location>
</feature>
<evidence type="ECO:0000256" key="4">
    <source>
        <dbReference type="ARBA" id="ARBA00022845"/>
    </source>
</evidence>
<reference evidence="11 13" key="1">
    <citation type="journal article" date="2008" name="Science">
        <title>The Physcomitrella genome reveals evolutionary insights into the conquest of land by plants.</title>
        <authorList>
            <person name="Rensing S."/>
            <person name="Lang D."/>
            <person name="Zimmer A."/>
            <person name="Terry A."/>
            <person name="Salamov A."/>
            <person name="Shapiro H."/>
            <person name="Nishiyama T."/>
            <person name="Perroud P.-F."/>
            <person name="Lindquist E."/>
            <person name="Kamisugi Y."/>
            <person name="Tanahashi T."/>
            <person name="Sakakibara K."/>
            <person name="Fujita T."/>
            <person name="Oishi K."/>
            <person name="Shin-I T."/>
            <person name="Kuroki Y."/>
            <person name="Toyoda A."/>
            <person name="Suzuki Y."/>
            <person name="Hashimoto A."/>
            <person name="Yamaguchi K."/>
            <person name="Sugano A."/>
            <person name="Kohara Y."/>
            <person name="Fujiyama A."/>
            <person name="Anterola A."/>
            <person name="Aoki S."/>
            <person name="Ashton N."/>
            <person name="Barbazuk W.B."/>
            <person name="Barker E."/>
            <person name="Bennetzen J."/>
            <person name="Bezanilla M."/>
            <person name="Blankenship R."/>
            <person name="Cho S.H."/>
            <person name="Dutcher S."/>
            <person name="Estelle M."/>
            <person name="Fawcett J.A."/>
            <person name="Gundlach H."/>
            <person name="Hanada K."/>
            <person name="Heyl A."/>
            <person name="Hicks K.A."/>
            <person name="Hugh J."/>
            <person name="Lohr M."/>
            <person name="Mayer K."/>
            <person name="Melkozernov A."/>
            <person name="Murata T."/>
            <person name="Nelson D."/>
            <person name="Pils B."/>
            <person name="Prigge M."/>
            <person name="Reiss B."/>
            <person name="Renner T."/>
            <person name="Rombauts S."/>
            <person name="Rushton P."/>
            <person name="Sanderfoot A."/>
            <person name="Schween G."/>
            <person name="Shiu S.-H."/>
            <person name="Stueber K."/>
            <person name="Theodoulou F.L."/>
            <person name="Tu H."/>
            <person name="Van de Peer Y."/>
            <person name="Verrier P.J."/>
            <person name="Waters E."/>
            <person name="Wood A."/>
            <person name="Yang L."/>
            <person name="Cove D."/>
            <person name="Cuming A."/>
            <person name="Hasebe M."/>
            <person name="Lucas S."/>
            <person name="Mishler D.B."/>
            <person name="Reski R."/>
            <person name="Grigoriev I."/>
            <person name="Quatrano R.S."/>
            <person name="Boore J.L."/>
        </authorList>
    </citation>
    <scope>NUCLEOTIDE SEQUENCE [LARGE SCALE GENOMIC DNA]</scope>
    <source>
        <strain evidence="12 13">cv. Gransden 2004</strain>
    </source>
</reference>
<dbReference type="Proteomes" id="UP000006727">
    <property type="component" value="Chromosome 3"/>
</dbReference>
<dbReference type="SUPFAM" id="SSF48371">
    <property type="entry name" value="ARM repeat"/>
    <property type="match status" value="1"/>
</dbReference>
<organism evidence="11">
    <name type="scientific">Physcomitrium patens</name>
    <name type="common">Spreading-leaved earth moss</name>
    <name type="synonym">Physcomitrella patens</name>
    <dbReference type="NCBI Taxonomy" id="3218"/>
    <lineage>
        <taxon>Eukaryota</taxon>
        <taxon>Viridiplantae</taxon>
        <taxon>Streptophyta</taxon>
        <taxon>Embryophyta</taxon>
        <taxon>Bryophyta</taxon>
        <taxon>Bryophytina</taxon>
        <taxon>Bryopsida</taxon>
        <taxon>Funariidae</taxon>
        <taxon>Funariales</taxon>
        <taxon>Funariaceae</taxon>
        <taxon>Physcomitrium</taxon>
    </lineage>
</organism>
<sequence length="1148" mass="123768">MATESPVMMMSGGIRGNMGTLGEGLRTGSGGGHGTSQDLDGVTELGRLLKGRTRFDNILNSGHVPQRSGSAPPSVEGSLAAMGGLLDMPTSHKGGRGANVQSGEEDVLDAEEAQRADPKYLVYYYSNINLNPRLPPPLISWNNYRLAQRLQSGMGAAGFGDKKKLRSMDDSSSRSLFSSQPLLPTHREEPEVPEEDNSPMEALARTVSSDWAERERGDGLMGLSSGLGPRPKSLVDLIQEDFPRTPSPVYHLSRSSSRAANDESEGANPVLELQLAHLRESGAGESNAGASGMGSRSTTPVPGVSNLHQSSGPAAPVPRIPTPEILLASSVRSASPSLARMGGVSGLSGGNISFSSSDARSVGLGRAASSSAADFAQMAMPMNRSASASTADFEAAFQGLSMSDIQGSTAAREEREMQQQQQKQQQKQQQQQLQQQQEQQQARLQQQQQAQRQQQRAQIAAQAQSQAQAQAAQALAYSQAFQQQLYPGVDSGYRGQPKFGVGGTASQQAGAAGLQPNVGANNNPANMYAAAAAAMYMAQQNPYYPNLNSAAVYGPQHGLGGYPVNPAMLAPMMAGYPPPVFDPATAAALASMGVRGGVPGSPGQAAVDMQNLYKYAGGASPQMHDPMYLQYMRAAEEARAAALDPSVLRNYMGGGPVDMVELQKNQLSAMLGGYSAEQKSQFGRAGSMGIPIASQKSGSMSPAYYGSPPGVGMPYNNSPLTSPVLPGSPVGAGSFPMRRDERNMRLSSASRTSSGNMGAASGATYAGWQGQKTGETTEESRGSTLLEEFKNSKTRRFELSDIAGHVVEFSADQHGSRFIQQKLETATLEDKNMVFQEVLPRALVLMTDVFGNYVIQKFFEHGTHQQRRELASKLEGQVLVLSLQMYGCRVIQKALEVVDVDQQTQLVSELDGNVMRCVRDQNGNHVIQKCIECVPPAKIHFIISAFYNQVVTLSTHPYGCRVIQRVLEHCTDEQKQKGIMEEILRSTCTLAQDQYGNYVVQHVLEHGRDHERSEIITKLAGQIVQMSQHKFASNVVEKCLEYGGPVERQILIDEMLGLTDENEPLQAMMKDQFANYVVQKVLETCDESQRELLLGRIRVHLHALKKYTYGKHIVARVEKLVAAGERRSAAYMAHNNSNNNSSNNNVVS</sequence>
<feature type="repeat" description="Pumilio" evidence="7">
    <location>
        <begin position="1057"/>
        <end position="1095"/>
    </location>
</feature>
<evidence type="ECO:0000313" key="11">
    <source>
        <dbReference type="EMBL" id="PNR58495.1"/>
    </source>
</evidence>
<dbReference type="InterPro" id="IPR001313">
    <property type="entry name" value="Pumilio_RNA-bd_rpt"/>
</dbReference>
<feature type="region of interest" description="Disordered" evidence="9">
    <location>
        <begin position="157"/>
        <end position="201"/>
    </location>
</feature>
<dbReference type="KEGG" id="ppp:112279906"/>
<dbReference type="AlphaFoldDB" id="A9SMX6"/>
<feature type="compositionally biased region" description="Polar residues" evidence="9">
    <location>
        <begin position="296"/>
        <end position="312"/>
    </location>
</feature>
<evidence type="ECO:0000256" key="3">
    <source>
        <dbReference type="ARBA" id="ARBA00022737"/>
    </source>
</evidence>
<comment type="function">
    <text evidence="6">Sequence-specific RNA-binding protein that regulates translation and mRNA stability by binding the 3'-UTR of target mRNAs. Binds the APUM-binding elements (APBEs) in the 3'-UTR mRNA sequence of CLV1, PNH, WUS and FAS2.</text>
</comment>
<gene>
    <name evidence="12" type="primary">LOC112279906</name>
    <name evidence="11" type="ORF">PHYPA_005490</name>
</gene>
<feature type="region of interest" description="Disordered" evidence="9">
    <location>
        <begin position="744"/>
        <end position="784"/>
    </location>
</feature>
<dbReference type="FunCoup" id="A9SMX6">
    <property type="interactions" value="2886"/>
</dbReference>
<feature type="domain" description="PUM-HD" evidence="10">
    <location>
        <begin position="781"/>
        <end position="1121"/>
    </location>
</feature>
<feature type="repeat" description="Pumilio" evidence="7">
    <location>
        <begin position="873"/>
        <end position="908"/>
    </location>
</feature>
<keyword evidence="8" id="KW-0175">Coiled coil</keyword>
<evidence type="ECO:0000313" key="12">
    <source>
        <dbReference type="EnsemblPlants" id="Pp3c3_36960V3.1"/>
    </source>
</evidence>
<dbReference type="InterPro" id="IPR012940">
    <property type="entry name" value="NABP"/>
</dbReference>
<feature type="repeat" description="Pumilio" evidence="7">
    <location>
        <begin position="945"/>
        <end position="981"/>
    </location>
</feature>
<feature type="repeat" description="Pumilio" evidence="7">
    <location>
        <begin position="801"/>
        <end position="836"/>
    </location>
</feature>
<feature type="compositionally biased region" description="Polar residues" evidence="9">
    <location>
        <begin position="745"/>
        <end position="756"/>
    </location>
</feature>
<dbReference type="Pfam" id="PF00806">
    <property type="entry name" value="PUF"/>
    <property type="match status" value="8"/>
</dbReference>
<feature type="repeat" description="Pumilio" evidence="7">
    <location>
        <begin position="1018"/>
        <end position="1053"/>
    </location>
</feature>
<evidence type="ECO:0000256" key="8">
    <source>
        <dbReference type="SAM" id="Coils"/>
    </source>
</evidence>
<dbReference type="InterPro" id="IPR011989">
    <property type="entry name" value="ARM-like"/>
</dbReference>
<feature type="region of interest" description="Disordered" evidence="9">
    <location>
        <begin position="84"/>
        <end position="112"/>
    </location>
</feature>
<dbReference type="RefSeq" id="XP_024370420.1">
    <property type="nucleotide sequence ID" value="XM_024514652.2"/>
</dbReference>
<dbReference type="Gramene" id="Pp3c3_36960V3.1">
    <property type="protein sequence ID" value="Pp3c3_36960V3.1"/>
    <property type="gene ID" value="Pp3c3_36960"/>
</dbReference>
<dbReference type="STRING" id="3218.A9SMX6"/>
<dbReference type="FunFam" id="1.25.10.10:FF:000004">
    <property type="entry name" value="Pumilio homolog 1 isoform 2"/>
    <property type="match status" value="1"/>
</dbReference>
<dbReference type="GO" id="GO:0003729">
    <property type="term" value="F:mRNA binding"/>
    <property type="evidence" value="ECO:0000318"/>
    <property type="project" value="GO_Central"/>
</dbReference>
<dbReference type="eggNOG" id="KOG1488">
    <property type="taxonomic scope" value="Eukaryota"/>
</dbReference>
<dbReference type="InterPro" id="IPR033133">
    <property type="entry name" value="PUM-HD"/>
</dbReference>
<dbReference type="EnsemblPlants" id="Pp3c3_36976V3.1">
    <property type="protein sequence ID" value="Pp3c3_36976V3.1"/>
    <property type="gene ID" value="Pp3c3_36976"/>
</dbReference>
<evidence type="ECO:0000256" key="7">
    <source>
        <dbReference type="PROSITE-ProRule" id="PRU00317"/>
    </source>
</evidence>
<dbReference type="OrthoDB" id="668540at2759"/>
<comment type="subcellular location">
    <subcellularLocation>
        <location evidence="1">Cytoplasm</location>
    </subcellularLocation>
</comment>
<feature type="region of interest" description="Disordered" evidence="9">
    <location>
        <begin position="283"/>
        <end position="319"/>
    </location>
</feature>
<feature type="compositionally biased region" description="Gly residues" evidence="9">
    <location>
        <begin position="13"/>
        <end position="34"/>
    </location>
</feature>
<dbReference type="CDD" id="cd07920">
    <property type="entry name" value="Pumilio"/>
    <property type="match status" value="1"/>
</dbReference>
<dbReference type="GeneID" id="112279906"/>
<keyword evidence="5" id="KW-0694">RNA-binding</keyword>
<feature type="compositionally biased region" description="Basic and acidic residues" evidence="9">
    <location>
        <begin position="160"/>
        <end position="172"/>
    </location>
</feature>
<dbReference type="HOGENOM" id="CLU_004017_1_1_1"/>
<dbReference type="EnsemblPlants" id="Pp3c3_36960V3.1">
    <property type="protein sequence ID" value="Pp3c3_36960V3.1"/>
    <property type="gene ID" value="Pp3c3_36960"/>
</dbReference>
<reference evidence="11 13" key="2">
    <citation type="journal article" date="2018" name="Plant J.">
        <title>The Physcomitrella patens chromosome-scale assembly reveals moss genome structure and evolution.</title>
        <authorList>
            <person name="Lang D."/>
            <person name="Ullrich K.K."/>
            <person name="Murat F."/>
            <person name="Fuchs J."/>
            <person name="Jenkins J."/>
            <person name="Haas F.B."/>
            <person name="Piednoel M."/>
            <person name="Gundlach H."/>
            <person name="Van Bel M."/>
            <person name="Meyberg R."/>
            <person name="Vives C."/>
            <person name="Morata J."/>
            <person name="Symeonidi A."/>
            <person name="Hiss M."/>
            <person name="Muchero W."/>
            <person name="Kamisugi Y."/>
            <person name="Saleh O."/>
            <person name="Blanc G."/>
            <person name="Decker E.L."/>
            <person name="van Gessel N."/>
            <person name="Grimwood J."/>
            <person name="Hayes R.D."/>
            <person name="Graham S.W."/>
            <person name="Gunter L.E."/>
            <person name="McDaniel S.F."/>
            <person name="Hoernstein S.N.W."/>
            <person name="Larsson A."/>
            <person name="Li F.W."/>
            <person name="Perroud P.F."/>
            <person name="Phillips J."/>
            <person name="Ranjan P."/>
            <person name="Rokshar D.S."/>
            <person name="Rothfels C.J."/>
            <person name="Schneider L."/>
            <person name="Shu S."/>
            <person name="Stevenson D.W."/>
            <person name="Thummler F."/>
            <person name="Tillich M."/>
            <person name="Villarreal Aguilar J.C."/>
            <person name="Widiez T."/>
            <person name="Wong G.K."/>
            <person name="Wymore A."/>
            <person name="Zhang Y."/>
            <person name="Zimmer A.D."/>
            <person name="Quatrano R.S."/>
            <person name="Mayer K.F.X."/>
            <person name="Goodstein D."/>
            <person name="Casacuberta J.M."/>
            <person name="Vandepoele K."/>
            <person name="Reski R."/>
            <person name="Cuming A.C."/>
            <person name="Tuskan G.A."/>
            <person name="Maumus F."/>
            <person name="Salse J."/>
            <person name="Schmutz J."/>
            <person name="Rensing S.A."/>
        </authorList>
    </citation>
    <scope>NUCLEOTIDE SEQUENCE [LARGE SCALE GENOMIC DNA]</scope>
    <source>
        <strain evidence="12 13">cv. Gransden 2004</strain>
    </source>
</reference>
<feature type="region of interest" description="Disordered" evidence="9">
    <location>
        <begin position="246"/>
        <end position="266"/>
    </location>
</feature>
<reference evidence="12" key="3">
    <citation type="submission" date="2020-12" db="UniProtKB">
        <authorList>
            <consortium name="EnsemblPlants"/>
        </authorList>
    </citation>
    <scope>IDENTIFICATION</scope>
</reference>
<feature type="repeat" description="Pumilio" evidence="7">
    <location>
        <begin position="982"/>
        <end position="1017"/>
    </location>
</feature>
<name>A9SMX6_PHYPA</name>
<dbReference type="Gene3D" id="1.25.10.10">
    <property type="entry name" value="Leucine-rich Repeat Variant"/>
    <property type="match status" value="1"/>
</dbReference>
<dbReference type="PANTHER" id="PTHR12537">
    <property type="entry name" value="RNA BINDING PROTEIN PUMILIO-RELATED"/>
    <property type="match status" value="1"/>
</dbReference>
<evidence type="ECO:0000256" key="5">
    <source>
        <dbReference type="ARBA" id="ARBA00022884"/>
    </source>
</evidence>
<accession>A9SMX6</accession>
<evidence type="ECO:0000256" key="6">
    <source>
        <dbReference type="ARBA" id="ARBA00055193"/>
    </source>
</evidence>
<dbReference type="InterPro" id="IPR016024">
    <property type="entry name" value="ARM-type_fold"/>
</dbReference>
<dbReference type="GO" id="GO:0006417">
    <property type="term" value="P:regulation of translation"/>
    <property type="evidence" value="ECO:0007669"/>
    <property type="project" value="UniProtKB-KW"/>
</dbReference>
<keyword evidence="3" id="KW-0677">Repeat</keyword>
<dbReference type="GO" id="GO:0010608">
    <property type="term" value="P:post-transcriptional regulation of gene expression"/>
    <property type="evidence" value="ECO:0000318"/>
    <property type="project" value="GO_Central"/>
</dbReference>
<protein>
    <recommendedName>
        <fullName evidence="10">PUM-HD domain-containing protein</fullName>
    </recommendedName>
</protein>
<feature type="compositionally biased region" description="Low complexity" evidence="9">
    <location>
        <begin position="283"/>
        <end position="295"/>
    </location>
</feature>
<dbReference type="EnsemblPlants" id="Pp3c3_36976V3.2">
    <property type="protein sequence ID" value="Pp3c3_36976V3.2"/>
    <property type="gene ID" value="Pp3c3_36976"/>
</dbReference>
<dbReference type="Gramene" id="Pp3c3_36976V3.2">
    <property type="protein sequence ID" value="Pp3c3_36976V3.2"/>
    <property type="gene ID" value="Pp3c3_36976"/>
</dbReference>
<dbReference type="Gramene" id="Pp3c3_36976V3.1">
    <property type="protein sequence ID" value="Pp3c3_36976V3.1"/>
    <property type="gene ID" value="Pp3c3_36976"/>
</dbReference>
<feature type="coiled-coil region" evidence="8">
    <location>
        <begin position="410"/>
        <end position="457"/>
    </location>
</feature>
<dbReference type="PaxDb" id="3218-PP1S96_110V6.1"/>
<feature type="repeat" description="Pumilio" evidence="7">
    <location>
        <begin position="837"/>
        <end position="872"/>
    </location>
</feature>
<dbReference type="SMR" id="A9SMX6"/>
<dbReference type="PANTHER" id="PTHR12537:SF12">
    <property type="entry name" value="MATERNAL PROTEIN PUMILIO"/>
    <property type="match status" value="1"/>
</dbReference>
<dbReference type="EMBL" id="ABEU02000003">
    <property type="protein sequence ID" value="PNR58495.1"/>
    <property type="molecule type" value="Genomic_DNA"/>
</dbReference>